<dbReference type="EMBL" id="CM039428">
    <property type="protein sequence ID" value="KAI4352939.1"/>
    <property type="molecule type" value="Genomic_DNA"/>
</dbReference>
<evidence type="ECO:0000313" key="2">
    <source>
        <dbReference type="Proteomes" id="UP000828941"/>
    </source>
</evidence>
<dbReference type="Proteomes" id="UP000828941">
    <property type="component" value="Chromosome 3"/>
</dbReference>
<comment type="caution">
    <text evidence="1">The sequence shown here is derived from an EMBL/GenBank/DDBJ whole genome shotgun (WGS) entry which is preliminary data.</text>
</comment>
<name>A0ACB9PYF6_BAUVA</name>
<organism evidence="1 2">
    <name type="scientific">Bauhinia variegata</name>
    <name type="common">Purple orchid tree</name>
    <name type="synonym">Phanera variegata</name>
    <dbReference type="NCBI Taxonomy" id="167791"/>
    <lineage>
        <taxon>Eukaryota</taxon>
        <taxon>Viridiplantae</taxon>
        <taxon>Streptophyta</taxon>
        <taxon>Embryophyta</taxon>
        <taxon>Tracheophyta</taxon>
        <taxon>Spermatophyta</taxon>
        <taxon>Magnoliopsida</taxon>
        <taxon>eudicotyledons</taxon>
        <taxon>Gunneridae</taxon>
        <taxon>Pentapetalae</taxon>
        <taxon>rosids</taxon>
        <taxon>fabids</taxon>
        <taxon>Fabales</taxon>
        <taxon>Fabaceae</taxon>
        <taxon>Cercidoideae</taxon>
        <taxon>Cercideae</taxon>
        <taxon>Bauhiniinae</taxon>
        <taxon>Bauhinia</taxon>
    </lineage>
</organism>
<evidence type="ECO:0000313" key="1">
    <source>
        <dbReference type="EMBL" id="KAI4352939.1"/>
    </source>
</evidence>
<gene>
    <name evidence="1" type="ORF">L6164_007143</name>
</gene>
<protein>
    <submittedName>
        <fullName evidence="1">Uncharacterized protein</fullName>
    </submittedName>
</protein>
<reference evidence="1 2" key="1">
    <citation type="journal article" date="2022" name="DNA Res.">
        <title>Chromosomal-level genome assembly of the orchid tree Bauhinia variegata (Leguminosae; Cercidoideae) supports the allotetraploid origin hypothesis of Bauhinia.</title>
        <authorList>
            <person name="Zhong Y."/>
            <person name="Chen Y."/>
            <person name="Zheng D."/>
            <person name="Pang J."/>
            <person name="Liu Y."/>
            <person name="Luo S."/>
            <person name="Meng S."/>
            <person name="Qian L."/>
            <person name="Wei D."/>
            <person name="Dai S."/>
            <person name="Zhou R."/>
        </authorList>
    </citation>
    <scope>NUCLEOTIDE SEQUENCE [LARGE SCALE GENOMIC DNA]</scope>
    <source>
        <strain evidence="1">BV-YZ2020</strain>
    </source>
</reference>
<accession>A0ACB9PYF6</accession>
<proteinExistence type="predicted"/>
<keyword evidence="2" id="KW-1185">Reference proteome</keyword>
<sequence>MENHAQSLFSLLLLLLFTISREVGAQAPFRVYDDCSLSKLFVFGDSYVDTGNFQNSPSFKPPYGTTFPGKPAGRFSDGYVLTDYIASFLKIQSPIPYNMRDTVGKSNLTYGMNFARGGSGIFKTLVDGPNMTTQIDFFQNLIQQNVYTKQDLQSSLALVNAAGNDYATFLLRNGSTKDLPFFMKSLIDQLSLDLKRIQSFGVGKIAVGLLEPMGCLPQATVFTSYKNCMDAINLVSYSHSQMLLQAVKNLNQEIGKQVFITLDLYNAFLSKIAEMQKARAAKPTLMNPLEPCCVGVSKDDFCGSVDEKGAKKYNVCEKPEESFFWDNFHPSQNGWHQVYNAIQTSLQQLSQGKF</sequence>